<feature type="signal peptide" evidence="1">
    <location>
        <begin position="1"/>
        <end position="20"/>
    </location>
</feature>
<dbReference type="RefSeq" id="WP_307352268.1">
    <property type="nucleotide sequence ID" value="NZ_JAUSVS010000010.1"/>
</dbReference>
<dbReference type="PROSITE" id="PS51257">
    <property type="entry name" value="PROKAR_LIPOPROTEIN"/>
    <property type="match status" value="1"/>
</dbReference>
<keyword evidence="3" id="KW-1185">Reference proteome</keyword>
<reference evidence="2 3" key="1">
    <citation type="submission" date="2023-07" db="EMBL/GenBank/DDBJ databases">
        <title>Genomic Encyclopedia of Type Strains, Phase IV (KMG-IV): sequencing the most valuable type-strain genomes for metagenomic binning, comparative biology and taxonomic classification.</title>
        <authorList>
            <person name="Goeker M."/>
        </authorList>
    </citation>
    <scope>NUCLEOTIDE SEQUENCE [LARGE SCALE GENOMIC DNA]</scope>
    <source>
        <strain evidence="2 3">DSM 18695</strain>
    </source>
</reference>
<accession>A0ABU0IW92</accession>
<keyword evidence="2" id="KW-0675">Receptor</keyword>
<feature type="chain" id="PRO_5046666708" evidence="1">
    <location>
        <begin position="21"/>
        <end position="137"/>
    </location>
</feature>
<comment type="caution">
    <text evidence="2">The sequence shown here is derived from an EMBL/GenBank/DDBJ whole genome shotgun (WGS) entry which is preliminary data.</text>
</comment>
<evidence type="ECO:0000256" key="1">
    <source>
        <dbReference type="SAM" id="SignalP"/>
    </source>
</evidence>
<gene>
    <name evidence="2" type="ORF">QO010_004074</name>
</gene>
<proteinExistence type="predicted"/>
<keyword evidence="1" id="KW-0732">Signal</keyword>
<evidence type="ECO:0000313" key="2">
    <source>
        <dbReference type="EMBL" id="MDQ0466281.1"/>
    </source>
</evidence>
<dbReference type="Proteomes" id="UP001228905">
    <property type="component" value="Unassembled WGS sequence"/>
</dbReference>
<sequence length="137" mass="13531">MRTALIATLAALALTACVPKVETEGGAAATAAAAALPAYAPAYPGATIVTASKTTVGGVQAVGVSFATTDTPEQVVAFYKGKLGASGLGPVKEMNLGMGQMLVVQDAATGKSVQVMAMKAGDQTSIQVTQSSAKPES</sequence>
<dbReference type="EMBL" id="JAUSVS010000010">
    <property type="protein sequence ID" value="MDQ0466281.1"/>
    <property type="molecule type" value="Genomic_DNA"/>
</dbReference>
<organism evidence="2 3">
    <name type="scientific">Caulobacter ginsengisoli</name>
    <dbReference type="NCBI Taxonomy" id="400775"/>
    <lineage>
        <taxon>Bacteria</taxon>
        <taxon>Pseudomonadati</taxon>
        <taxon>Pseudomonadota</taxon>
        <taxon>Alphaproteobacteria</taxon>
        <taxon>Caulobacterales</taxon>
        <taxon>Caulobacteraceae</taxon>
        <taxon>Caulobacter</taxon>
    </lineage>
</organism>
<name>A0ABU0IW92_9CAUL</name>
<protein>
    <submittedName>
        <fullName evidence="2">Outer membrane receptor protein involved in Fe transport</fullName>
    </submittedName>
</protein>
<evidence type="ECO:0000313" key="3">
    <source>
        <dbReference type="Proteomes" id="UP001228905"/>
    </source>
</evidence>